<keyword evidence="4" id="KW-1185">Reference proteome</keyword>
<feature type="compositionally biased region" description="Acidic residues" evidence="2">
    <location>
        <begin position="1"/>
        <end position="15"/>
    </location>
</feature>
<evidence type="ECO:0000313" key="3">
    <source>
        <dbReference type="EMBL" id="MBO0448677.1"/>
    </source>
</evidence>
<feature type="coiled-coil region" evidence="1">
    <location>
        <begin position="143"/>
        <end position="191"/>
    </location>
</feature>
<organism evidence="3 4">
    <name type="scientific">Candidatus Enterococcus myersii</name>
    <dbReference type="NCBI Taxonomy" id="2815322"/>
    <lineage>
        <taxon>Bacteria</taxon>
        <taxon>Bacillati</taxon>
        <taxon>Bacillota</taxon>
        <taxon>Bacilli</taxon>
        <taxon>Lactobacillales</taxon>
        <taxon>Enterococcaceae</taxon>
        <taxon>Enterococcus</taxon>
    </lineage>
</organism>
<dbReference type="EMBL" id="JAFLVT010000005">
    <property type="protein sequence ID" value="MBO0448677.1"/>
    <property type="molecule type" value="Genomic_DNA"/>
</dbReference>
<dbReference type="Proteomes" id="UP000664256">
    <property type="component" value="Unassembled WGS sequence"/>
</dbReference>
<evidence type="ECO:0000256" key="1">
    <source>
        <dbReference type="SAM" id="Coils"/>
    </source>
</evidence>
<evidence type="ECO:0000313" key="4">
    <source>
        <dbReference type="Proteomes" id="UP000664256"/>
    </source>
</evidence>
<feature type="region of interest" description="Disordered" evidence="2">
    <location>
        <begin position="1"/>
        <end position="20"/>
    </location>
</feature>
<proteinExistence type="predicted"/>
<accession>A0ABS3H5D2</accession>
<protein>
    <submittedName>
        <fullName evidence="3">Viral A-type inclusion protein</fullName>
    </submittedName>
</protein>
<comment type="caution">
    <text evidence="3">The sequence shown here is derived from an EMBL/GenBank/DDBJ whole genome shotgun (WGS) entry which is preliminary data.</text>
</comment>
<name>A0ABS3H5D2_9ENTE</name>
<evidence type="ECO:0000256" key="2">
    <source>
        <dbReference type="SAM" id="MobiDB-lite"/>
    </source>
</evidence>
<dbReference type="RefSeq" id="WP_206902872.1">
    <property type="nucleotide sequence ID" value="NZ_JAFLVT010000005.1"/>
</dbReference>
<keyword evidence="1" id="KW-0175">Coiled coil</keyword>
<gene>
    <name evidence="3" type="ORF">JZO76_03925</name>
</gene>
<sequence length="289" mass="34116">MTNDYDEPNSETTEFEESKSFSEIKEVASKNIGQMLHDLKDFELAIKEERIPDIYRIYNGRLHDELKKTSNANHEIDKLLTKKIHDSFMTTFPFMRHHEKVSETLNYYRIGDYYRQRAAVGIDTSIPEIFVIPKIDSEWEAFIADHDGLMKQIEQEMDQLTANTITAKAQIEKLDEKIKELNQKEKAIENTKGFFNRGKTDEELDMILKQKEELTAQRAKWLPYVEEREKTAQQKAILENKYQQVRLNRALVTKEFRQIKRYFGGLEELQEQLSTFITEYLNEGGKEND</sequence>
<reference evidence="3 4" key="1">
    <citation type="submission" date="2021-03" db="EMBL/GenBank/DDBJ databases">
        <title>Enterococcal diversity collection.</title>
        <authorList>
            <person name="Gilmore M.S."/>
            <person name="Schwartzman J."/>
            <person name="Van Tyne D."/>
            <person name="Martin M."/>
            <person name="Earl A.M."/>
            <person name="Manson A.L."/>
            <person name="Straub T."/>
            <person name="Salamzade R."/>
            <person name="Saavedra J."/>
            <person name="Lebreton F."/>
            <person name="Prichula J."/>
            <person name="Schaufler K."/>
            <person name="Gaca A."/>
            <person name="Sgardioli B."/>
            <person name="Wagenaar J."/>
            <person name="Strong T."/>
        </authorList>
    </citation>
    <scope>NUCLEOTIDE SEQUENCE [LARGE SCALE GENOMIC DNA]</scope>
    <source>
        <strain evidence="3 4">MJM12</strain>
    </source>
</reference>